<comment type="caution">
    <text evidence="2">The sequence shown here is derived from an EMBL/GenBank/DDBJ whole genome shotgun (WGS) entry which is preliminary data.</text>
</comment>
<dbReference type="EMBL" id="PGTB01000077">
    <property type="protein sequence ID" value="PJE35681.1"/>
    <property type="molecule type" value="Genomic_DNA"/>
</dbReference>
<dbReference type="Gene3D" id="2.40.160.20">
    <property type="match status" value="1"/>
</dbReference>
<evidence type="ECO:0000313" key="3">
    <source>
        <dbReference type="Proteomes" id="UP000231553"/>
    </source>
</evidence>
<feature type="signal peptide" evidence="1">
    <location>
        <begin position="1"/>
        <end position="19"/>
    </location>
</feature>
<keyword evidence="1" id="KW-0732">Signal</keyword>
<accession>A0A2M8IYR6</accession>
<protein>
    <submittedName>
        <fullName evidence="2">Lipid A 3-O-deacylase</fullName>
    </submittedName>
</protein>
<proteinExistence type="predicted"/>
<dbReference type="OrthoDB" id="6199047at2"/>
<organism evidence="2 3">
    <name type="scientific">Pseudooceanicola lipolyticus</name>
    <dbReference type="NCBI Taxonomy" id="2029104"/>
    <lineage>
        <taxon>Bacteria</taxon>
        <taxon>Pseudomonadati</taxon>
        <taxon>Pseudomonadota</taxon>
        <taxon>Alphaproteobacteria</taxon>
        <taxon>Rhodobacterales</taxon>
        <taxon>Paracoccaceae</taxon>
        <taxon>Pseudooceanicola</taxon>
    </lineage>
</organism>
<name>A0A2M8IYR6_9RHOB</name>
<sequence>MRSLWIAVFLVMMSGAAGAQSVVVGLGYADFSYYQSRDTVTANLEYRYSPFYQGRAVNLSWGFGLGLDADHDYFLGAGLIAEWPLRQNWFVEFSLMPSYYEADKYENRLGGDLQFRSLLALGRTLRSGDAVSLALAHASNASLNEFNPGVNSLLARYHVRF</sequence>
<reference evidence="2 3" key="1">
    <citation type="journal article" date="2018" name="Int. J. Syst. Evol. Microbiol.">
        <title>Pseudooceanicola lipolyticus sp. nov., a marine alphaproteobacterium, reclassification of Oceanicola flagellatus as Pseudooceanicola flagellatus comb. nov. and emended description of the genus Pseudooceanicola.</title>
        <authorList>
            <person name="Huang M.-M."/>
            <person name="Guo L.-L."/>
            <person name="Wu Y.-H."/>
            <person name="Lai Q.-L."/>
            <person name="Shao Z.-Z."/>
            <person name="Wang C.-S."/>
            <person name="Wu M."/>
            <person name="Xu X.-W."/>
        </authorList>
    </citation>
    <scope>NUCLEOTIDE SEQUENCE [LARGE SCALE GENOMIC DNA]</scope>
    <source>
        <strain evidence="2 3">157</strain>
    </source>
</reference>
<keyword evidence="3" id="KW-1185">Reference proteome</keyword>
<evidence type="ECO:0000256" key="1">
    <source>
        <dbReference type="SAM" id="SignalP"/>
    </source>
</evidence>
<feature type="chain" id="PRO_5014928690" evidence="1">
    <location>
        <begin position="20"/>
        <end position="161"/>
    </location>
</feature>
<dbReference type="Pfam" id="PF09411">
    <property type="entry name" value="PagL"/>
    <property type="match status" value="1"/>
</dbReference>
<gene>
    <name evidence="2" type="ORF">CVM52_15965</name>
</gene>
<dbReference type="Proteomes" id="UP000231553">
    <property type="component" value="Unassembled WGS sequence"/>
</dbReference>
<dbReference type="AlphaFoldDB" id="A0A2M8IYR6"/>
<dbReference type="RefSeq" id="WP_100163477.1">
    <property type="nucleotide sequence ID" value="NZ_PGTB01000077.1"/>
</dbReference>
<dbReference type="InterPro" id="IPR018550">
    <property type="entry name" value="Lipid-A_deacylase-rel"/>
</dbReference>
<evidence type="ECO:0000313" key="2">
    <source>
        <dbReference type="EMBL" id="PJE35681.1"/>
    </source>
</evidence>